<dbReference type="OrthoDB" id="3212740at2"/>
<dbReference type="AlphaFoldDB" id="A0A2I2KKK6"/>
<gene>
    <name evidence="2" type="ORF">FRACA_130001</name>
</gene>
<accession>A0A2I2KKK6</accession>
<organism evidence="2 3">
    <name type="scientific">Frankia canadensis</name>
    <dbReference type="NCBI Taxonomy" id="1836972"/>
    <lineage>
        <taxon>Bacteria</taxon>
        <taxon>Bacillati</taxon>
        <taxon>Actinomycetota</taxon>
        <taxon>Actinomycetes</taxon>
        <taxon>Frankiales</taxon>
        <taxon>Frankiaceae</taxon>
        <taxon>Frankia</taxon>
    </lineage>
</organism>
<reference evidence="2 3" key="1">
    <citation type="submission" date="2017-06" db="EMBL/GenBank/DDBJ databases">
        <authorList>
            <person name="Kim H.J."/>
            <person name="Triplett B.A."/>
        </authorList>
    </citation>
    <scope>NUCLEOTIDE SEQUENCE [LARGE SCALE GENOMIC DNA]</scope>
    <source>
        <strain evidence="2">FRACA_ARgP5</strain>
    </source>
</reference>
<feature type="compositionally biased region" description="Low complexity" evidence="1">
    <location>
        <begin position="119"/>
        <end position="141"/>
    </location>
</feature>
<evidence type="ECO:0000256" key="1">
    <source>
        <dbReference type="SAM" id="MobiDB-lite"/>
    </source>
</evidence>
<keyword evidence="3" id="KW-1185">Reference proteome</keyword>
<feature type="region of interest" description="Disordered" evidence="1">
    <location>
        <begin position="116"/>
        <end position="153"/>
    </location>
</feature>
<evidence type="ECO:0000313" key="3">
    <source>
        <dbReference type="Proteomes" id="UP000234331"/>
    </source>
</evidence>
<proteinExistence type="predicted"/>
<name>A0A2I2KKK6_9ACTN</name>
<dbReference type="EMBL" id="FZMO01000035">
    <property type="protein sequence ID" value="SNQ46177.1"/>
    <property type="molecule type" value="Genomic_DNA"/>
</dbReference>
<evidence type="ECO:0008006" key="4">
    <source>
        <dbReference type="Google" id="ProtNLM"/>
    </source>
</evidence>
<sequence length="249" mass="24241">MLGLSATSVDLGAVDSVWRVDLRGDGTAPVDVAVGSTPSWLAVVPNQRRVDPGVKVPLVITLDRAAAPEGTVDVTVPVTARTGVGGADLRITAKVDGSPRIVSVTAAPARIVRSGCPATGGASQSAASSGGTAPRGVSAGAPAPPPGATATSAGAGAAAAPAASQTTVTVTTDDAVGIFAVQLAATLPGGRSQTLAMNLGAATGDRSTWTGQLTAPSQTGTITYTAAVTDLNGKRAQYPGSLPVLPCPS</sequence>
<dbReference type="Proteomes" id="UP000234331">
    <property type="component" value="Unassembled WGS sequence"/>
</dbReference>
<evidence type="ECO:0000313" key="2">
    <source>
        <dbReference type="EMBL" id="SNQ46177.1"/>
    </source>
</evidence>
<protein>
    <recommendedName>
        <fullName evidence="4">BACON domain-containing protein</fullName>
    </recommendedName>
</protein>